<dbReference type="InterPro" id="IPR016064">
    <property type="entry name" value="NAD/diacylglycerol_kinase_sf"/>
</dbReference>
<dbReference type="InterPro" id="IPR017438">
    <property type="entry name" value="ATP-NAD_kinase_N"/>
</dbReference>
<name>A0A813HQG6_POLGL</name>
<dbReference type="EMBL" id="CAJNNV010032374">
    <property type="protein sequence ID" value="CAE8639770.1"/>
    <property type="molecule type" value="Genomic_DNA"/>
</dbReference>
<dbReference type="GO" id="GO:0007165">
    <property type="term" value="P:signal transduction"/>
    <property type="evidence" value="ECO:0007669"/>
    <property type="project" value="InterPro"/>
</dbReference>
<comment type="caution">
    <text evidence="2">The sequence shown here is derived from an EMBL/GenBank/DDBJ whole genome shotgun (WGS) entry which is preliminary data.</text>
</comment>
<dbReference type="GO" id="GO:0016020">
    <property type="term" value="C:membrane"/>
    <property type="evidence" value="ECO:0007669"/>
    <property type="project" value="TreeGrafter"/>
</dbReference>
<feature type="non-terminal residue" evidence="2">
    <location>
        <position position="1"/>
    </location>
</feature>
<protein>
    <recommendedName>
        <fullName evidence="1">DAGKc domain-containing protein</fullName>
    </recommendedName>
</protein>
<dbReference type="GO" id="GO:0004143">
    <property type="term" value="F:ATP-dependent diacylglycerol kinase activity"/>
    <property type="evidence" value="ECO:0007669"/>
    <property type="project" value="InterPro"/>
</dbReference>
<dbReference type="InterPro" id="IPR037607">
    <property type="entry name" value="DGK"/>
</dbReference>
<feature type="domain" description="DAGKc" evidence="1">
    <location>
        <begin position="78"/>
        <end position="208"/>
    </location>
</feature>
<dbReference type="OrthoDB" id="444117at2759"/>
<dbReference type="SUPFAM" id="SSF111331">
    <property type="entry name" value="NAD kinase/diacylglycerol kinase-like"/>
    <property type="match status" value="1"/>
</dbReference>
<organism evidence="2 3">
    <name type="scientific">Polarella glacialis</name>
    <name type="common">Dinoflagellate</name>
    <dbReference type="NCBI Taxonomy" id="89957"/>
    <lineage>
        <taxon>Eukaryota</taxon>
        <taxon>Sar</taxon>
        <taxon>Alveolata</taxon>
        <taxon>Dinophyceae</taxon>
        <taxon>Suessiales</taxon>
        <taxon>Suessiaceae</taxon>
        <taxon>Polarella</taxon>
    </lineage>
</organism>
<dbReference type="InterPro" id="IPR001206">
    <property type="entry name" value="Diacylglycerol_kinase_cat_dom"/>
</dbReference>
<keyword evidence="3" id="KW-1185">Reference proteome</keyword>
<evidence type="ECO:0000313" key="3">
    <source>
        <dbReference type="Proteomes" id="UP000654075"/>
    </source>
</evidence>
<dbReference type="Proteomes" id="UP000654075">
    <property type="component" value="Unassembled WGS sequence"/>
</dbReference>
<dbReference type="Pfam" id="PF00781">
    <property type="entry name" value="DAGK_cat"/>
    <property type="match status" value="1"/>
</dbReference>
<dbReference type="PANTHER" id="PTHR11255">
    <property type="entry name" value="DIACYLGLYCEROL KINASE"/>
    <property type="match status" value="1"/>
</dbReference>
<dbReference type="AlphaFoldDB" id="A0A813HQG6"/>
<dbReference type="Gene3D" id="3.40.50.10330">
    <property type="entry name" value="Probable inorganic polyphosphate/atp-NAD kinase, domain 1"/>
    <property type="match status" value="1"/>
</dbReference>
<sequence>MSSFHPPPTQSLVELPPPNLSFAEFGLSHDEADTVQERYHGRIDRGRLRFWRLRQAKPKEIQPVWDYYSWWQANPGQTRPPFILAFVNSRSGNQSVSQAIKRQLETILGQQFQSAGGGEVHLAGSVCELSEVRINPRHVRETIRDAKRQISQLPFLVCGGDGTVTWVLQEIEACKQEYPKLFSSFEEEPPIGVVPAGTGNDLARSLGQ</sequence>
<reference evidence="2" key="1">
    <citation type="submission" date="2021-02" db="EMBL/GenBank/DDBJ databases">
        <authorList>
            <person name="Dougan E. K."/>
            <person name="Rhodes N."/>
            <person name="Thang M."/>
            <person name="Chan C."/>
        </authorList>
    </citation>
    <scope>NUCLEOTIDE SEQUENCE</scope>
</reference>
<gene>
    <name evidence="2" type="ORF">PGLA1383_LOCUS54783</name>
</gene>
<evidence type="ECO:0000259" key="1">
    <source>
        <dbReference type="PROSITE" id="PS50146"/>
    </source>
</evidence>
<proteinExistence type="predicted"/>
<evidence type="ECO:0000313" key="2">
    <source>
        <dbReference type="EMBL" id="CAE8639770.1"/>
    </source>
</evidence>
<dbReference type="PROSITE" id="PS50146">
    <property type="entry name" value="DAGK"/>
    <property type="match status" value="1"/>
</dbReference>
<accession>A0A813HQG6</accession>